<keyword evidence="2" id="KW-0812">Transmembrane</keyword>
<evidence type="ECO:0000256" key="2">
    <source>
        <dbReference type="SAM" id="Phobius"/>
    </source>
</evidence>
<keyword evidence="4" id="KW-1185">Reference proteome</keyword>
<dbReference type="EMBL" id="CAMPGE010020330">
    <property type="protein sequence ID" value="CAI2378586.1"/>
    <property type="molecule type" value="Genomic_DNA"/>
</dbReference>
<dbReference type="AlphaFoldDB" id="A0AAD1XU38"/>
<feature type="transmembrane region" description="Helical" evidence="2">
    <location>
        <begin position="73"/>
        <end position="95"/>
    </location>
</feature>
<evidence type="ECO:0000256" key="1">
    <source>
        <dbReference type="SAM" id="MobiDB-lite"/>
    </source>
</evidence>
<reference evidence="3" key="1">
    <citation type="submission" date="2023-07" db="EMBL/GenBank/DDBJ databases">
        <authorList>
            <consortium name="AG Swart"/>
            <person name="Singh M."/>
            <person name="Singh A."/>
            <person name="Seah K."/>
            <person name="Emmerich C."/>
        </authorList>
    </citation>
    <scope>NUCLEOTIDE SEQUENCE</scope>
    <source>
        <strain evidence="3">DP1</strain>
    </source>
</reference>
<gene>
    <name evidence="3" type="ORF">ECRASSUSDP1_LOCUS19983</name>
</gene>
<feature type="compositionally biased region" description="Basic and acidic residues" evidence="1">
    <location>
        <begin position="39"/>
        <end position="50"/>
    </location>
</feature>
<dbReference type="Proteomes" id="UP001295684">
    <property type="component" value="Unassembled WGS sequence"/>
</dbReference>
<comment type="caution">
    <text evidence="3">The sequence shown here is derived from an EMBL/GenBank/DDBJ whole genome shotgun (WGS) entry which is preliminary data.</text>
</comment>
<keyword evidence="2" id="KW-1133">Transmembrane helix</keyword>
<proteinExistence type="predicted"/>
<sequence>MEVSQQQALQAHEKFGTADLEEAKELVNLLRHKQGIHSSSERVQKREDGPNSKIKRHFMLSEESESARERTCLIMRVLIGSLVLGSVAYMFYSIIF</sequence>
<evidence type="ECO:0000313" key="4">
    <source>
        <dbReference type="Proteomes" id="UP001295684"/>
    </source>
</evidence>
<evidence type="ECO:0000313" key="3">
    <source>
        <dbReference type="EMBL" id="CAI2378586.1"/>
    </source>
</evidence>
<accession>A0AAD1XU38</accession>
<keyword evidence="2" id="KW-0472">Membrane</keyword>
<name>A0AAD1XU38_EUPCR</name>
<feature type="region of interest" description="Disordered" evidence="1">
    <location>
        <begin position="35"/>
        <end position="54"/>
    </location>
</feature>
<protein>
    <submittedName>
        <fullName evidence="3">Uncharacterized protein</fullName>
    </submittedName>
</protein>
<organism evidence="3 4">
    <name type="scientific">Euplotes crassus</name>
    <dbReference type="NCBI Taxonomy" id="5936"/>
    <lineage>
        <taxon>Eukaryota</taxon>
        <taxon>Sar</taxon>
        <taxon>Alveolata</taxon>
        <taxon>Ciliophora</taxon>
        <taxon>Intramacronucleata</taxon>
        <taxon>Spirotrichea</taxon>
        <taxon>Hypotrichia</taxon>
        <taxon>Euplotida</taxon>
        <taxon>Euplotidae</taxon>
        <taxon>Moneuplotes</taxon>
    </lineage>
</organism>